<accession>A0A2A4YMS0</accession>
<dbReference type="CDD" id="cd07302">
    <property type="entry name" value="CHD"/>
    <property type="match status" value="1"/>
</dbReference>
<dbReference type="Pfam" id="PF00211">
    <property type="entry name" value="Guanylate_cyc"/>
    <property type="match status" value="1"/>
</dbReference>
<evidence type="ECO:0000313" key="5">
    <source>
        <dbReference type="Proteomes" id="UP000217838"/>
    </source>
</evidence>
<dbReference type="PROSITE" id="PS50125">
    <property type="entry name" value="GUANYLATE_CYCLASE_2"/>
    <property type="match status" value="1"/>
</dbReference>
<dbReference type="SMART" id="SM00044">
    <property type="entry name" value="CYCc"/>
    <property type="match status" value="1"/>
</dbReference>
<evidence type="ECO:0000259" key="3">
    <source>
        <dbReference type="PROSITE" id="PS50885"/>
    </source>
</evidence>
<dbReference type="InterPro" id="IPR050697">
    <property type="entry name" value="Adenylyl/Guanylyl_Cyclase_3/4"/>
</dbReference>
<dbReference type="PANTHER" id="PTHR43081:SF1">
    <property type="entry name" value="ADENYLATE CYCLASE, TERMINAL-DIFFERENTIATION SPECIFIC"/>
    <property type="match status" value="1"/>
</dbReference>
<dbReference type="InterPro" id="IPR029787">
    <property type="entry name" value="Nucleotide_cyclase"/>
</dbReference>
<evidence type="ECO:0000256" key="1">
    <source>
        <dbReference type="SAM" id="Phobius"/>
    </source>
</evidence>
<dbReference type="CDD" id="cd06225">
    <property type="entry name" value="HAMP"/>
    <property type="match status" value="1"/>
</dbReference>
<sequence>MKLRLKLFVYIGCTFVIISVISYIIQDFVTEKSLLTAERVLVRDIIEANEQSRLKQEHLLEKILNDYKAWINAFLLRIRDFPPLRASFDPTRPGLEEKGWLNSATLLTNNKEIDFVETEYKGMQNSILILGNKALPQVEIQNVTKELKVVLPPENSGLSRPLVAIPLLLSEVVENKGPVESTEDPIADFYALFEPEAILAGEWDVSGFTSLELEVNPLEPYLRWTEKKGPNNLFKPFVESLNQSKEQILKFPNLVSEQFISEHFKTSKWKPREFAPDDAELWRYYEKLQTIGMTWGFATLITSGPFNNSPFDERAPIGIVRTDKGGRHGVVLLRDSVFKKRNFVPVLSKKYKKKGYHFKDEINVILPETRDEYFFGNTLQLAGTDHDFSVTVGVNGADLMKWVALTLNKTTIMASNDKLIDAFNPDGTHLYEDFNDPEFSKMLASADGEMELDGEKYYYLRLDPFEGENFNFYTLVPFQQAFNMVDKLDESSRVLIRKITWQMAFTALGAMMILLFLLDRIGARITGPITILALATKSVQEGKLEEVVLPKTKKNPKDEISVLANAFSNMVKGLKEKEKVRSVLNKVVSSEIADEILKNDVHLGGEEKEVTVFFADIRGFTRMSEKMPPQEIVKILNDCMTCVSTVIDKHHGVIDKFVGDEVMALFGAPIEDQRSAYNAICCALHVVEELKKWNDEREKNNFQRVEMGFGIHKGLMVIGNMGAENRLNYTVVGSSVNLGSRLCSKAAPNEILITERVFQAEYVNRAIDVQEVNPGELKGFTESIKVYKVTGLKKTDT</sequence>
<dbReference type="GO" id="GO:0035556">
    <property type="term" value="P:intracellular signal transduction"/>
    <property type="evidence" value="ECO:0007669"/>
    <property type="project" value="InterPro"/>
</dbReference>
<dbReference type="Gene3D" id="3.30.70.1230">
    <property type="entry name" value="Nucleotide cyclase"/>
    <property type="match status" value="1"/>
</dbReference>
<dbReference type="Gene3D" id="6.10.340.10">
    <property type="match status" value="1"/>
</dbReference>
<evidence type="ECO:0000313" key="4">
    <source>
        <dbReference type="EMBL" id="PCI95617.1"/>
    </source>
</evidence>
<comment type="caution">
    <text evidence="4">The sequence shown here is derived from an EMBL/GenBank/DDBJ whole genome shotgun (WGS) entry which is preliminary data.</text>
</comment>
<protein>
    <recommendedName>
        <fullName evidence="6">Adenylate/guanylate cyclase domain-containing protein</fullName>
    </recommendedName>
</protein>
<organism evidence="4 5">
    <name type="scientific">Aerophobetes bacterium</name>
    <dbReference type="NCBI Taxonomy" id="2030807"/>
    <lineage>
        <taxon>Bacteria</taxon>
        <taxon>Candidatus Aerophobota</taxon>
    </lineage>
</organism>
<feature type="domain" description="HAMP" evidence="3">
    <location>
        <begin position="523"/>
        <end position="579"/>
    </location>
</feature>
<dbReference type="GO" id="GO:0016020">
    <property type="term" value="C:membrane"/>
    <property type="evidence" value="ECO:0007669"/>
    <property type="project" value="InterPro"/>
</dbReference>
<gene>
    <name evidence="4" type="ORF">COB11_01675</name>
</gene>
<keyword evidence="1" id="KW-0472">Membrane</keyword>
<dbReference type="PANTHER" id="PTHR43081">
    <property type="entry name" value="ADENYLATE CYCLASE, TERMINAL-DIFFERENTIATION SPECIFIC-RELATED"/>
    <property type="match status" value="1"/>
</dbReference>
<dbReference type="PROSITE" id="PS50885">
    <property type="entry name" value="HAMP"/>
    <property type="match status" value="1"/>
</dbReference>
<dbReference type="GO" id="GO:0004016">
    <property type="term" value="F:adenylate cyclase activity"/>
    <property type="evidence" value="ECO:0007669"/>
    <property type="project" value="UniProtKB-ARBA"/>
</dbReference>
<dbReference type="SUPFAM" id="SSF158472">
    <property type="entry name" value="HAMP domain-like"/>
    <property type="match status" value="1"/>
</dbReference>
<reference evidence="5" key="1">
    <citation type="submission" date="2017-08" db="EMBL/GenBank/DDBJ databases">
        <title>A dynamic microbial community with high functional redundancy inhabits the cold, oxic subseafloor aquifer.</title>
        <authorList>
            <person name="Tully B.J."/>
            <person name="Wheat C.G."/>
            <person name="Glazer B.T."/>
            <person name="Huber J.A."/>
        </authorList>
    </citation>
    <scope>NUCLEOTIDE SEQUENCE [LARGE SCALE GENOMIC DNA]</scope>
</reference>
<proteinExistence type="predicted"/>
<dbReference type="SMART" id="SM00304">
    <property type="entry name" value="HAMP"/>
    <property type="match status" value="1"/>
</dbReference>
<keyword evidence="1" id="KW-0812">Transmembrane</keyword>
<evidence type="ECO:0008006" key="6">
    <source>
        <dbReference type="Google" id="ProtNLM"/>
    </source>
</evidence>
<dbReference type="AlphaFoldDB" id="A0A2A4YMS0"/>
<keyword evidence="1" id="KW-1133">Transmembrane helix</keyword>
<feature type="transmembrane region" description="Helical" evidence="1">
    <location>
        <begin position="7"/>
        <end position="25"/>
    </location>
</feature>
<dbReference type="InterPro" id="IPR001054">
    <property type="entry name" value="A/G_cyclase"/>
</dbReference>
<dbReference type="InterPro" id="IPR003660">
    <property type="entry name" value="HAMP_dom"/>
</dbReference>
<evidence type="ECO:0000259" key="2">
    <source>
        <dbReference type="PROSITE" id="PS50125"/>
    </source>
</evidence>
<dbReference type="Proteomes" id="UP000217838">
    <property type="component" value="Unassembled WGS sequence"/>
</dbReference>
<dbReference type="GO" id="GO:0009190">
    <property type="term" value="P:cyclic nucleotide biosynthetic process"/>
    <property type="evidence" value="ECO:0007669"/>
    <property type="project" value="InterPro"/>
</dbReference>
<name>A0A2A4YMS0_UNCAE</name>
<dbReference type="SUPFAM" id="SSF55073">
    <property type="entry name" value="Nucleotide cyclase"/>
    <property type="match status" value="1"/>
</dbReference>
<dbReference type="EMBL" id="NVUU01000013">
    <property type="protein sequence ID" value="PCI95617.1"/>
    <property type="molecule type" value="Genomic_DNA"/>
</dbReference>
<feature type="domain" description="Guanylate cyclase" evidence="2">
    <location>
        <begin position="611"/>
        <end position="743"/>
    </location>
</feature>